<evidence type="ECO:0000256" key="1">
    <source>
        <dbReference type="SAM" id="MobiDB-lite"/>
    </source>
</evidence>
<keyword evidence="2" id="KW-0732">Signal</keyword>
<feature type="region of interest" description="Disordered" evidence="1">
    <location>
        <begin position="403"/>
        <end position="425"/>
    </location>
</feature>
<feature type="signal peptide" evidence="2">
    <location>
        <begin position="1"/>
        <end position="19"/>
    </location>
</feature>
<name>A0A450U7R0_9GAMM</name>
<protein>
    <recommendedName>
        <fullName evidence="4">Phage Tail Collar Domain</fullName>
    </recommendedName>
</protein>
<accession>A0A450U7R0</accession>
<feature type="chain" id="PRO_5019164508" description="Phage Tail Collar Domain" evidence="2">
    <location>
        <begin position="20"/>
        <end position="438"/>
    </location>
</feature>
<dbReference type="SUPFAM" id="SSF88874">
    <property type="entry name" value="Receptor-binding domain of short tail fibre protein gp12"/>
    <property type="match status" value="1"/>
</dbReference>
<organism evidence="3">
    <name type="scientific">Candidatus Kentrum sp. LFY</name>
    <dbReference type="NCBI Taxonomy" id="2126342"/>
    <lineage>
        <taxon>Bacteria</taxon>
        <taxon>Pseudomonadati</taxon>
        <taxon>Pseudomonadota</taxon>
        <taxon>Gammaproteobacteria</taxon>
        <taxon>Candidatus Kentrum</taxon>
    </lineage>
</organism>
<dbReference type="AlphaFoldDB" id="A0A450U7R0"/>
<evidence type="ECO:0000256" key="2">
    <source>
        <dbReference type="SAM" id="SignalP"/>
    </source>
</evidence>
<proteinExistence type="predicted"/>
<sequence>MKKIAFLFLVFLLPILSWASAPLDYCDRQLEQEIKNTYHIESLSIYREYLRKILNYSHETLQNHVDAGNSPTPVPLPIASDILRAEKADAETKRLLDELRARYSPSPNLPLGSRDFEAFASRVLAPDTVAKWDRCKITCKECRANVGNKQNGVAYRILGRENEIFAITFTYLPERETDPVSVVVTGVTVIGGVMHTPTILERGAIFHRYTDYTQIFKRADPKADVTIEIDLQGRQGIEILVTDSEPNDASPVGTIVASMLEWQKFAKVAGDKVILIGGKPTFDPKRHKWSPCDGRDIEGSELAKHIPAKDAPGSPRYVAPDLRGVFLRGLNRFDADESKDVDDEQKDPGEKDNGLFVRTEAGVLQKDNVGSHEHVSRGAGATGEVCAEYVGAHDPDEACGLWHHGDRNQTEKGGKTLDNPSGETRPTNIAVHYYIRIN</sequence>
<evidence type="ECO:0000313" key="3">
    <source>
        <dbReference type="EMBL" id="VFJ87844.1"/>
    </source>
</evidence>
<evidence type="ECO:0008006" key="4">
    <source>
        <dbReference type="Google" id="ProtNLM"/>
    </source>
</evidence>
<gene>
    <name evidence="3" type="ORF">BECKLFY1418B_GA0070995_100816</name>
</gene>
<dbReference type="EMBL" id="CAADFF010000008">
    <property type="protein sequence ID" value="VFJ87844.1"/>
    <property type="molecule type" value="Genomic_DNA"/>
</dbReference>
<reference evidence="3" key="1">
    <citation type="submission" date="2019-02" db="EMBL/GenBank/DDBJ databases">
        <authorList>
            <person name="Gruber-Vodicka R. H."/>
            <person name="Seah K. B. B."/>
        </authorList>
    </citation>
    <scope>NUCLEOTIDE SEQUENCE</scope>
    <source>
        <strain evidence="3">BECK_M7</strain>
    </source>
</reference>
<feature type="compositionally biased region" description="Basic and acidic residues" evidence="1">
    <location>
        <begin position="403"/>
        <end position="415"/>
    </location>
</feature>